<name>A0A6M0JYC2_9GAMM</name>
<dbReference type="PROSITE" id="PS00198">
    <property type="entry name" value="4FE4S_FER_1"/>
    <property type="match status" value="2"/>
</dbReference>
<keyword evidence="2" id="KW-0560">Oxidoreductase</keyword>
<evidence type="ECO:0000256" key="4">
    <source>
        <dbReference type="ARBA" id="ARBA00023014"/>
    </source>
</evidence>
<dbReference type="Pfam" id="PF00037">
    <property type="entry name" value="Fer4"/>
    <property type="match status" value="1"/>
</dbReference>
<evidence type="ECO:0000256" key="1">
    <source>
        <dbReference type="ARBA" id="ARBA00022723"/>
    </source>
</evidence>
<dbReference type="SUPFAM" id="SSF52518">
    <property type="entry name" value="Thiamin diphosphate-binding fold (THDP-binding)"/>
    <property type="match status" value="2"/>
</dbReference>
<dbReference type="Gene3D" id="3.40.50.970">
    <property type="match status" value="2"/>
</dbReference>
<dbReference type="GO" id="GO:0051536">
    <property type="term" value="F:iron-sulfur cluster binding"/>
    <property type="evidence" value="ECO:0007669"/>
    <property type="project" value="UniProtKB-KW"/>
</dbReference>
<proteinExistence type="predicted"/>
<evidence type="ECO:0000256" key="2">
    <source>
        <dbReference type="ARBA" id="ARBA00023002"/>
    </source>
</evidence>
<keyword evidence="4" id="KW-0411">Iron-sulfur</keyword>
<keyword evidence="1" id="KW-0479">Metal-binding</keyword>
<evidence type="ECO:0000259" key="6">
    <source>
        <dbReference type="PROSITE" id="PS51379"/>
    </source>
</evidence>
<dbReference type="GO" id="GO:0016491">
    <property type="term" value="F:oxidoreductase activity"/>
    <property type="evidence" value="ECO:0007669"/>
    <property type="project" value="UniProtKB-KW"/>
</dbReference>
<dbReference type="Proteomes" id="UP000483379">
    <property type="component" value="Unassembled WGS sequence"/>
</dbReference>
<dbReference type="InterPro" id="IPR033412">
    <property type="entry name" value="PFOR_II"/>
</dbReference>
<dbReference type="InterPro" id="IPR029061">
    <property type="entry name" value="THDP-binding"/>
</dbReference>
<dbReference type="RefSeq" id="WP_164452642.1">
    <property type="nucleotide sequence ID" value="NZ_JAAIJQ010000023.1"/>
</dbReference>
<feature type="domain" description="4Fe-4S ferredoxin-type" evidence="6">
    <location>
        <begin position="762"/>
        <end position="792"/>
    </location>
</feature>
<dbReference type="InterPro" id="IPR002880">
    <property type="entry name" value="Pyrv_Fd/Flavodoxin_OxRdtase_N"/>
</dbReference>
<evidence type="ECO:0000256" key="5">
    <source>
        <dbReference type="SAM" id="Coils"/>
    </source>
</evidence>
<dbReference type="EMBL" id="JAAIJQ010000023">
    <property type="protein sequence ID" value="NEV62169.1"/>
    <property type="molecule type" value="Genomic_DNA"/>
</dbReference>
<feature type="domain" description="4Fe-4S ferredoxin-type" evidence="6">
    <location>
        <begin position="896"/>
        <end position="925"/>
    </location>
</feature>
<reference evidence="7 8" key="1">
    <citation type="submission" date="2020-02" db="EMBL/GenBank/DDBJ databases">
        <title>Genome sequences of Thiorhodococcus mannitoliphagus and Thiorhodococcus minor, purple sulfur photosynthetic bacteria in the gammaproteobacterial family, Chromatiaceae.</title>
        <authorList>
            <person name="Aviles F.A."/>
            <person name="Meyer T.E."/>
            <person name="Kyndt J.A."/>
        </authorList>
    </citation>
    <scope>NUCLEOTIDE SEQUENCE [LARGE SCALE GENOMIC DNA]</scope>
    <source>
        <strain evidence="7 8">DSM 11518</strain>
    </source>
</reference>
<protein>
    <submittedName>
        <fullName evidence="7">Pyruvate ferredoxin oxidoreductase</fullName>
    </submittedName>
</protein>
<sequence>MASFSNSALRLLSRVLGAPARVSGPYAGEPTALDGNTAVAVTEAAISEVAGLGASFPADTADFAWRGEQRRHCRNQLGSALGTLGAEGARGAVASALGAALGGARATVFLSSADLAAALDQLRSAAGFGAPLVLHLANRALPGPAQVRGSGHEALHLACGTGCFVLVAANAQEAVDFSLIARQVSEQTLVPGIVAMDAEQTALAMQDVRLAAPEMIARFVGKPGDAIASPNAVQRLVFGEQRRRLPRRQDPERPVLLGSPQAPEIWGLSAASKAVFATEIADAIEQAMADLGRETGRRHAGVSAHRIEDASLVLLALGGAIETAEAAADWVRQHERVKVGVLGIRRLSPFPADALLGHLKPGQRVLVLERLDGPLDQDPPLLRELRAALHRAAGAPTRELSDLRLLRADAVIYGLGGLPLRGADLVALCLAAKRDQPIPRYLGLDFAPASSPYPKRQILLDRVKRDHPGLAQLGLRATQAEPDLRPSRALTLAIHRRSGQRGEGLAAEAGALLFALFGGRLRSRPALAAQPWGSYCIDRLTTGPDALRDPGGVPPVDLSVLTLDAAAQGSDPLLDISPEGALLILGAAEDGILWPSLDPALQQALRQHKTALYTLTPPSGDLDAALLGAICGVLLDRGWLDSSTRRLQAIWDAQQAESPDTKPDTKAAEFAAGLNGVRRVDYRQLPDAAQPSAPVDDQAPAVARALGHSDDAYDSLPRFWDQVGVLYRTGRPHELTPDPYFALGAIPPLSSAFRDLGVQRSVIPTLDATLCTGCGQCWTSCPDNAIGALAATPRRLLDTLIGATKATALQPLAGKLAERIAQNCAAEDASTGSLGGLLDDALSWLEAKMPLPAERKQAVTDAAARLREAIGSLPVAVTDALLRGPESRTRGSGRLLFLSVEPAACKGCGICARVCEPGALSMGHQRREDVAHARTIRRAWEQIPDTDAETIALAADADMGALAASLLSRRTAGSMIGGDGVESGSGARLALRLALAVAEADKAPAHARLIAQVAETRERIAALIRDTLADALPANDLDGLARGLAGIETRQTDLGTFIGQAQDRMGSALDAERLKRLVELARQLADFEERLTQGRQGLGRAAVSLVLSPEDADGLAGAFPQNAYRIPVSVDPTGDGPQLAAGLLEAQLRQATESVALLRKAGLELSKPADARRLWPELDALSWSDLGEEERASCPALLLVGSSRMLAGRGLSQLVWLLGSGLPVKVLVLSELDLGLADRAGIDALPRALPDPAIQLAQLALSQRHAFIAQTSIGAPEHLLRSLKGALASPGPALIHLHAPSPNRHGFATDRTLEQARLALETRTLPLFIYDPQAEGVFGSRLDLDGNPAPQATWPSTAGGPITPADWAATESRFAGYLAPLTEDAPKPIRLPAYLALQPGQRQGQTPFVTIERPERDPVRYAVAPELARICEERKASWRVLQELSGLVTPFTARVQEAAEASVAAAHQAELAEQAARYEQQIAELRAAFQQELREDIHARLMTLAGYHRGLGGQDAYRD</sequence>
<feature type="coiled-coil region" evidence="5">
    <location>
        <begin position="1464"/>
        <end position="1495"/>
    </location>
</feature>
<accession>A0A6M0JYC2</accession>
<keyword evidence="5" id="KW-0175">Coiled coil</keyword>
<dbReference type="Pfam" id="PF01855">
    <property type="entry name" value="POR_N"/>
    <property type="match status" value="1"/>
</dbReference>
<dbReference type="Gene3D" id="3.40.50.920">
    <property type="match status" value="1"/>
</dbReference>
<dbReference type="InterPro" id="IPR050722">
    <property type="entry name" value="Pyruvate:ferred/Flavod_OxRd"/>
</dbReference>
<dbReference type="SUPFAM" id="SSF52922">
    <property type="entry name" value="TK C-terminal domain-like"/>
    <property type="match status" value="1"/>
</dbReference>
<dbReference type="GO" id="GO:0006979">
    <property type="term" value="P:response to oxidative stress"/>
    <property type="evidence" value="ECO:0007669"/>
    <property type="project" value="TreeGrafter"/>
</dbReference>
<dbReference type="InterPro" id="IPR009014">
    <property type="entry name" value="Transketo_C/PFOR_II"/>
</dbReference>
<evidence type="ECO:0000313" key="7">
    <source>
        <dbReference type="EMBL" id="NEV62169.1"/>
    </source>
</evidence>
<dbReference type="InterPro" id="IPR017896">
    <property type="entry name" value="4Fe4S_Fe-S-bd"/>
</dbReference>
<dbReference type="CDD" id="cd07034">
    <property type="entry name" value="TPP_PYR_PFOR_IOR-alpha_like"/>
    <property type="match status" value="1"/>
</dbReference>
<comment type="caution">
    <text evidence="7">The sequence shown here is derived from an EMBL/GenBank/DDBJ whole genome shotgun (WGS) entry which is preliminary data.</text>
</comment>
<dbReference type="InterPro" id="IPR017900">
    <property type="entry name" value="4Fe4S_Fe_S_CS"/>
</dbReference>
<keyword evidence="3" id="KW-0408">Iron</keyword>
<dbReference type="PANTHER" id="PTHR32154">
    <property type="entry name" value="PYRUVATE-FLAVODOXIN OXIDOREDUCTASE-RELATED"/>
    <property type="match status" value="1"/>
</dbReference>
<dbReference type="SUPFAM" id="SSF54862">
    <property type="entry name" value="4Fe-4S ferredoxins"/>
    <property type="match status" value="1"/>
</dbReference>
<dbReference type="PANTHER" id="PTHR32154:SF0">
    <property type="entry name" value="PYRUVATE-FLAVODOXIN OXIDOREDUCTASE-RELATED"/>
    <property type="match status" value="1"/>
</dbReference>
<organism evidence="7 8">
    <name type="scientific">Thiorhodococcus minor</name>
    <dbReference type="NCBI Taxonomy" id="57489"/>
    <lineage>
        <taxon>Bacteria</taxon>
        <taxon>Pseudomonadati</taxon>
        <taxon>Pseudomonadota</taxon>
        <taxon>Gammaproteobacteria</taxon>
        <taxon>Chromatiales</taxon>
        <taxon>Chromatiaceae</taxon>
        <taxon>Thiorhodococcus</taxon>
    </lineage>
</organism>
<keyword evidence="8" id="KW-1185">Reference proteome</keyword>
<evidence type="ECO:0000313" key="8">
    <source>
        <dbReference type="Proteomes" id="UP000483379"/>
    </source>
</evidence>
<dbReference type="PROSITE" id="PS51379">
    <property type="entry name" value="4FE4S_FER_2"/>
    <property type="match status" value="2"/>
</dbReference>
<dbReference type="GO" id="GO:0046872">
    <property type="term" value="F:metal ion binding"/>
    <property type="evidence" value="ECO:0007669"/>
    <property type="project" value="UniProtKB-KW"/>
</dbReference>
<evidence type="ECO:0000256" key="3">
    <source>
        <dbReference type="ARBA" id="ARBA00023004"/>
    </source>
</evidence>
<gene>
    <name evidence="7" type="ORF">G3446_09745</name>
</gene>
<dbReference type="Pfam" id="PF17147">
    <property type="entry name" value="PFOR_II"/>
    <property type="match status" value="1"/>
</dbReference>
<keyword evidence="7" id="KW-0670">Pyruvate</keyword>